<dbReference type="PANTHER" id="PTHR30143:SF0">
    <property type="entry name" value="2-KETO-4-PENTENOATE HYDRATASE"/>
    <property type="match status" value="1"/>
</dbReference>
<dbReference type="Pfam" id="PF01557">
    <property type="entry name" value="FAA_hydrolase"/>
    <property type="match status" value="1"/>
</dbReference>
<reference evidence="3 4" key="1">
    <citation type="submission" date="2013-09" db="EMBL/GenBank/DDBJ databases">
        <title>High correlation between genotypes and phenotypes of environmental bacteria Comamonas testosteroni strains.</title>
        <authorList>
            <person name="Liu L."/>
            <person name="Zhu W."/>
            <person name="Xia X."/>
            <person name="Xu B."/>
            <person name="Luo M."/>
            <person name="Wang G."/>
        </authorList>
    </citation>
    <scope>NUCLEOTIDE SEQUENCE [LARGE SCALE GENOMIC DNA]</scope>
    <source>
        <strain evidence="3 4">JL40</strain>
    </source>
</reference>
<sequence>MSTALTRAQHEAAAKALREATDSGSFIAPLREQFPGMTAADAYAIQELNTTQRLTQGRRVVGRKIGLTSLVVQQQLGVNQPDFGALFDDMAFGDGESIAMAGLHQPKIEAEIAFVLGRDLDMEQPTHHEVLQAVDHVLPALEIVGSRIADWNIRFVDTVADNASAGVYVLGATPQLPHGLDLRLAGMSLSRRGEPVSTGAGAACLGHPLNAVTWLARTMVRLDAPLRAGDVILSGALGPMVPVQAGDVFDCRIHGVGSVRAVFQAPVNGEAA</sequence>
<keyword evidence="1" id="KW-0456">Lyase</keyword>
<accession>A0A096FDV8</accession>
<dbReference type="GO" id="GO:0008684">
    <property type="term" value="F:2-oxopent-4-enoate hydratase activity"/>
    <property type="evidence" value="ECO:0007669"/>
    <property type="project" value="TreeGrafter"/>
</dbReference>
<dbReference type="InterPro" id="IPR050772">
    <property type="entry name" value="Hydratase-Decarb/MhpD_sf"/>
</dbReference>
<evidence type="ECO:0000313" key="4">
    <source>
        <dbReference type="Proteomes" id="UP000029553"/>
    </source>
</evidence>
<name>A0A096FDV8_COMTE</name>
<feature type="domain" description="Fumarylacetoacetase-like C-terminal" evidence="2">
    <location>
        <begin position="86"/>
        <end position="262"/>
    </location>
</feature>
<evidence type="ECO:0000256" key="1">
    <source>
        <dbReference type="ARBA" id="ARBA00023239"/>
    </source>
</evidence>
<gene>
    <name evidence="3" type="ORF">P353_15085</name>
</gene>
<proteinExistence type="predicted"/>
<dbReference type="InterPro" id="IPR011234">
    <property type="entry name" value="Fumarylacetoacetase-like_C"/>
</dbReference>
<dbReference type="PANTHER" id="PTHR30143">
    <property type="entry name" value="ACID HYDRATASE"/>
    <property type="match status" value="1"/>
</dbReference>
<dbReference type="Gene3D" id="3.90.850.10">
    <property type="entry name" value="Fumarylacetoacetase-like, C-terminal domain"/>
    <property type="match status" value="1"/>
</dbReference>
<organism evidence="3 4">
    <name type="scientific">Comamonas testosteroni</name>
    <name type="common">Pseudomonas testosteroni</name>
    <dbReference type="NCBI Taxonomy" id="285"/>
    <lineage>
        <taxon>Bacteria</taxon>
        <taxon>Pseudomonadati</taxon>
        <taxon>Pseudomonadota</taxon>
        <taxon>Betaproteobacteria</taxon>
        <taxon>Burkholderiales</taxon>
        <taxon>Comamonadaceae</taxon>
        <taxon>Comamonas</taxon>
    </lineage>
</organism>
<dbReference type="InterPro" id="IPR036663">
    <property type="entry name" value="Fumarylacetoacetase_C_sf"/>
</dbReference>
<comment type="caution">
    <text evidence="3">The sequence shown here is derived from an EMBL/GenBank/DDBJ whole genome shotgun (WGS) entry which is preliminary data.</text>
</comment>
<dbReference type="Proteomes" id="UP000029553">
    <property type="component" value="Unassembled WGS sequence"/>
</dbReference>
<dbReference type="NCBIfam" id="NF008461">
    <property type="entry name" value="PRK11342.1"/>
    <property type="match status" value="1"/>
</dbReference>
<dbReference type="EMBL" id="AWOR01000049">
    <property type="protein sequence ID" value="KGH28516.1"/>
    <property type="molecule type" value="Genomic_DNA"/>
</dbReference>
<evidence type="ECO:0000259" key="2">
    <source>
        <dbReference type="Pfam" id="PF01557"/>
    </source>
</evidence>
<dbReference type="RefSeq" id="WP_034370663.1">
    <property type="nucleotide sequence ID" value="NZ_AWOR01000049.1"/>
</dbReference>
<dbReference type="SUPFAM" id="SSF56529">
    <property type="entry name" value="FAH"/>
    <property type="match status" value="1"/>
</dbReference>
<dbReference type="AlphaFoldDB" id="A0A096FDV8"/>
<dbReference type="GO" id="GO:0005737">
    <property type="term" value="C:cytoplasm"/>
    <property type="evidence" value="ECO:0007669"/>
    <property type="project" value="TreeGrafter"/>
</dbReference>
<protein>
    <submittedName>
        <fullName evidence="3">2-keto-4-pentenoate hydratase</fullName>
    </submittedName>
</protein>
<evidence type="ECO:0000313" key="3">
    <source>
        <dbReference type="EMBL" id="KGH28516.1"/>
    </source>
</evidence>